<accession>A0A8C6Z9L7</accession>
<reference evidence="3" key="1">
    <citation type="submission" date="2025-08" db="UniProtKB">
        <authorList>
            <consortium name="Ensembl"/>
        </authorList>
    </citation>
    <scope>IDENTIFICATION</scope>
</reference>
<feature type="region of interest" description="Disordered" evidence="1">
    <location>
        <begin position="11"/>
        <end position="37"/>
    </location>
</feature>
<organism evidence="3 4">
    <name type="scientific">Nothoprocta perdicaria</name>
    <name type="common">Chilean tinamou</name>
    <name type="synonym">Crypturus perdicarius</name>
    <dbReference type="NCBI Taxonomy" id="30464"/>
    <lineage>
        <taxon>Eukaryota</taxon>
        <taxon>Metazoa</taxon>
        <taxon>Chordata</taxon>
        <taxon>Craniata</taxon>
        <taxon>Vertebrata</taxon>
        <taxon>Euteleostomi</taxon>
        <taxon>Archelosauria</taxon>
        <taxon>Archosauria</taxon>
        <taxon>Dinosauria</taxon>
        <taxon>Saurischia</taxon>
        <taxon>Theropoda</taxon>
        <taxon>Coelurosauria</taxon>
        <taxon>Aves</taxon>
        <taxon>Palaeognathae</taxon>
        <taxon>Tinamiformes</taxon>
        <taxon>Tinamidae</taxon>
        <taxon>Nothoprocta</taxon>
    </lineage>
</organism>
<dbReference type="InterPro" id="IPR019471">
    <property type="entry name" value="Interferon_reg_factor-3"/>
</dbReference>
<dbReference type="GO" id="GO:0003700">
    <property type="term" value="F:DNA-binding transcription factor activity"/>
    <property type="evidence" value="ECO:0007669"/>
    <property type="project" value="InterPro"/>
</dbReference>
<keyword evidence="4" id="KW-1185">Reference proteome</keyword>
<dbReference type="Gene3D" id="2.60.200.10">
    <property type="match status" value="1"/>
</dbReference>
<dbReference type="Proteomes" id="UP000694420">
    <property type="component" value="Unplaced"/>
</dbReference>
<proteinExistence type="predicted"/>
<evidence type="ECO:0000313" key="3">
    <source>
        <dbReference type="Ensembl" id="ENSNPEP00000009462.1"/>
    </source>
</evidence>
<evidence type="ECO:0000256" key="1">
    <source>
        <dbReference type="SAM" id="MobiDB-lite"/>
    </source>
</evidence>
<sequence length="160" mass="16590">MGTPLWLLLKPRPPAGSPPLASAQAPPPARPVPIGHPAQAPPLLAGPCSSSASPAKTYPQCPAELLAFLEGRGGAPLCELWLCLGEPWPEPGPGWTRRLIMVQVVPVALRLLLELGRAQGASSLRSSALQLSASLGQGGLLGALRSWDQRMDSAPPPEGP</sequence>
<evidence type="ECO:0000259" key="2">
    <source>
        <dbReference type="SMART" id="SM01243"/>
    </source>
</evidence>
<dbReference type="InterPro" id="IPR008984">
    <property type="entry name" value="SMAD_FHA_dom_sf"/>
</dbReference>
<dbReference type="InterPro" id="IPR017855">
    <property type="entry name" value="SMAD-like_dom_sf"/>
</dbReference>
<reference evidence="3" key="2">
    <citation type="submission" date="2025-09" db="UniProtKB">
        <authorList>
            <consortium name="Ensembl"/>
        </authorList>
    </citation>
    <scope>IDENTIFICATION</scope>
</reference>
<dbReference type="SMART" id="SM01243">
    <property type="entry name" value="IRF-3"/>
    <property type="match status" value="1"/>
</dbReference>
<protein>
    <recommendedName>
        <fullName evidence="2">Interferon regulatory factor-3 domain-containing protein</fullName>
    </recommendedName>
</protein>
<dbReference type="SUPFAM" id="SSF49879">
    <property type="entry name" value="SMAD/FHA domain"/>
    <property type="match status" value="1"/>
</dbReference>
<evidence type="ECO:0000313" key="4">
    <source>
        <dbReference type="Proteomes" id="UP000694420"/>
    </source>
</evidence>
<dbReference type="AlphaFoldDB" id="A0A8C6Z9L7"/>
<dbReference type="Ensembl" id="ENSNPET00000009695.1">
    <property type="protein sequence ID" value="ENSNPEP00000009462.1"/>
    <property type="gene ID" value="ENSNPEG00000007099.1"/>
</dbReference>
<name>A0A8C6Z9L7_NOTPE</name>
<feature type="domain" description="Interferon regulatory factor-3" evidence="2">
    <location>
        <begin position="2"/>
        <end position="117"/>
    </location>
</feature>
<dbReference type="Pfam" id="PF10401">
    <property type="entry name" value="IRF-3"/>
    <property type="match status" value="1"/>
</dbReference>